<evidence type="ECO:0000256" key="1">
    <source>
        <dbReference type="ARBA" id="ARBA00000707"/>
    </source>
</evidence>
<keyword evidence="4" id="KW-0645">Protease</keyword>
<proteinExistence type="inferred from homology"/>
<feature type="domain" description="USP" evidence="9">
    <location>
        <begin position="438"/>
        <end position="776"/>
    </location>
</feature>
<evidence type="ECO:0000256" key="4">
    <source>
        <dbReference type="ARBA" id="ARBA00022670"/>
    </source>
</evidence>
<dbReference type="InterPro" id="IPR050185">
    <property type="entry name" value="Ub_carboxyl-term_hydrolase"/>
</dbReference>
<feature type="region of interest" description="Disordered" evidence="8">
    <location>
        <begin position="198"/>
        <end position="233"/>
    </location>
</feature>
<organism evidence="10 11">
    <name type="scientific">Batrachochytrium salamandrivorans</name>
    <dbReference type="NCBI Taxonomy" id="1357716"/>
    <lineage>
        <taxon>Eukaryota</taxon>
        <taxon>Fungi</taxon>
        <taxon>Fungi incertae sedis</taxon>
        <taxon>Chytridiomycota</taxon>
        <taxon>Chytridiomycota incertae sedis</taxon>
        <taxon>Chytridiomycetes</taxon>
        <taxon>Rhizophydiales</taxon>
        <taxon>Rhizophydiales incertae sedis</taxon>
        <taxon>Batrachochytrium</taxon>
    </lineage>
</organism>
<dbReference type="InterPro" id="IPR038765">
    <property type="entry name" value="Papain-like_cys_pep_sf"/>
</dbReference>
<evidence type="ECO:0000313" key="10">
    <source>
        <dbReference type="EMBL" id="KAH6599871.1"/>
    </source>
</evidence>
<comment type="caution">
    <text evidence="10">The sequence shown here is derived from an EMBL/GenBank/DDBJ whole genome shotgun (WGS) entry which is preliminary data.</text>
</comment>
<name>A0ABQ8FNE4_9FUNG</name>
<dbReference type="EMBL" id="JAFCIX010000056">
    <property type="protein sequence ID" value="KAH6599871.1"/>
    <property type="molecule type" value="Genomic_DNA"/>
</dbReference>
<feature type="compositionally biased region" description="Polar residues" evidence="8">
    <location>
        <begin position="384"/>
        <end position="397"/>
    </location>
</feature>
<keyword evidence="7" id="KW-0788">Thiol protease</keyword>
<evidence type="ECO:0000256" key="3">
    <source>
        <dbReference type="ARBA" id="ARBA00012759"/>
    </source>
</evidence>
<evidence type="ECO:0000259" key="9">
    <source>
        <dbReference type="PROSITE" id="PS50235"/>
    </source>
</evidence>
<feature type="region of interest" description="Disordered" evidence="8">
    <location>
        <begin position="384"/>
        <end position="414"/>
    </location>
</feature>
<dbReference type="PANTHER" id="PTHR21646:SF24">
    <property type="entry name" value="UBIQUITIN CARBOXYL-TERMINAL HYDROLASE"/>
    <property type="match status" value="1"/>
</dbReference>
<comment type="similarity">
    <text evidence="2">Belongs to the peptidase C19 family.</text>
</comment>
<evidence type="ECO:0000256" key="6">
    <source>
        <dbReference type="ARBA" id="ARBA00022801"/>
    </source>
</evidence>
<dbReference type="PROSITE" id="PS00973">
    <property type="entry name" value="USP_2"/>
    <property type="match status" value="1"/>
</dbReference>
<keyword evidence="11" id="KW-1185">Reference proteome</keyword>
<dbReference type="EC" id="3.4.19.12" evidence="3"/>
<comment type="catalytic activity">
    <reaction evidence="1">
        <text>Thiol-dependent hydrolysis of ester, thioester, amide, peptide and isopeptide bonds formed by the C-terminal Gly of ubiquitin (a 76-residue protein attached to proteins as an intracellular targeting signal).</text>
        <dbReference type="EC" id="3.4.19.12"/>
    </reaction>
</comment>
<keyword evidence="5" id="KW-0833">Ubl conjugation pathway</keyword>
<reference evidence="10 11" key="1">
    <citation type="submission" date="2021-02" db="EMBL/GenBank/DDBJ databases">
        <title>Variation within the Batrachochytrium salamandrivorans European outbreak.</title>
        <authorList>
            <person name="Kelly M."/>
            <person name="Pasmans F."/>
            <person name="Shea T.P."/>
            <person name="Munoz J.F."/>
            <person name="Carranza S."/>
            <person name="Cuomo C.A."/>
            <person name="Martel A."/>
        </authorList>
    </citation>
    <scope>NUCLEOTIDE SEQUENCE [LARGE SCALE GENOMIC DNA]</scope>
    <source>
        <strain evidence="10 11">AMFP18/2</strain>
    </source>
</reference>
<dbReference type="PANTHER" id="PTHR21646">
    <property type="entry name" value="UBIQUITIN CARBOXYL-TERMINAL HYDROLASE"/>
    <property type="match status" value="1"/>
</dbReference>
<evidence type="ECO:0000256" key="8">
    <source>
        <dbReference type="SAM" id="MobiDB-lite"/>
    </source>
</evidence>
<evidence type="ECO:0000256" key="5">
    <source>
        <dbReference type="ARBA" id="ARBA00022786"/>
    </source>
</evidence>
<dbReference type="InterPro" id="IPR018200">
    <property type="entry name" value="USP_CS"/>
</dbReference>
<evidence type="ECO:0000313" key="11">
    <source>
        <dbReference type="Proteomes" id="UP001648503"/>
    </source>
</evidence>
<dbReference type="Proteomes" id="UP001648503">
    <property type="component" value="Unassembled WGS sequence"/>
</dbReference>
<gene>
    <name evidence="10" type="ORF">BASA50_002700</name>
</gene>
<dbReference type="InterPro" id="IPR028889">
    <property type="entry name" value="USP"/>
</dbReference>
<dbReference type="Pfam" id="PF00443">
    <property type="entry name" value="UCH"/>
    <property type="match status" value="1"/>
</dbReference>
<feature type="region of interest" description="Disordered" evidence="8">
    <location>
        <begin position="325"/>
        <end position="351"/>
    </location>
</feature>
<dbReference type="PROSITE" id="PS50235">
    <property type="entry name" value="USP_3"/>
    <property type="match status" value="1"/>
</dbReference>
<sequence length="783" mass="86358">MNASSRHRTSVSTCASDIETTYNSEAGILTHSSDPSFQKSSITSAAPHASLYMAAHTPVLAADMSCPRTTRPSSSTIAATTKYTTASTISYTSKDPLHSISVPYCTRRSLPLSPSATVEAATRRVFAALDLRNDRHATTDIVTTVDTGDNTKHDTVAMTTINTNRTLSLPKVTRPATLFHRAFSRSIDVEYIYPQQNTHRSRKAQFPPSGASQLSQLPRTPLPPTTAQPALTASSTIARNIRRSRIKPADYIGSSFASTLPLPQTKTSFLKTAPHPSNHSMSINSRKAYVYSSTPCPERTIIPNNTPKSISLALLHDSQLRRNNSDAISSSERQHQCMIKPESSKIHSQSNATINHLRASSVIEQDLQKTYSYSSNLIRTRSAMSSTSISHLQPDSKSPQRDRSTSARNIPPTTLKVKLTPTCMDQLHPQLRQLLIDPNLHGRARLCSLAATLLQPHRPRIDVLMVYFESRQSRTNLDVSNTLRDGIATAFGALIEHVLDQGRHDGVCVVSPYALKRKIEKWAPVFAGYEFFLDGLHDEVNKGLQSKFTYTDAEFDSLNVLEKSTVCWNRYHSFNNSTVCDVFTGQLASTVTCQACAAESTTFDTFWDISLPIVVDSTQTGDKHGVGRLSECLDSYFGIEKLDQGYTCETCGMSTNAIKQLRIAREPFVLVIHLNRFQVSPITGAPNKKLTTRIAFPTHQLSLSPYTMSTQSTLTYDLVAVSNHSGSIDGGHYTAYTRNFDTGVWYLRSDSHSKLDSPDTDSCGSTSAYILFYQCTPVLPSYP</sequence>
<keyword evidence="6" id="KW-0378">Hydrolase</keyword>
<protein>
    <recommendedName>
        <fullName evidence="3">ubiquitinyl hydrolase 1</fullName>
        <ecNumber evidence="3">3.4.19.12</ecNumber>
    </recommendedName>
</protein>
<accession>A0ABQ8FNE4</accession>
<evidence type="ECO:0000256" key="7">
    <source>
        <dbReference type="ARBA" id="ARBA00022807"/>
    </source>
</evidence>
<evidence type="ECO:0000256" key="2">
    <source>
        <dbReference type="ARBA" id="ARBA00009085"/>
    </source>
</evidence>
<dbReference type="CDD" id="cd02674">
    <property type="entry name" value="Peptidase_C19R"/>
    <property type="match status" value="1"/>
</dbReference>
<dbReference type="InterPro" id="IPR001394">
    <property type="entry name" value="Peptidase_C19_UCH"/>
</dbReference>
<dbReference type="SUPFAM" id="SSF54001">
    <property type="entry name" value="Cysteine proteinases"/>
    <property type="match status" value="1"/>
</dbReference>
<dbReference type="Gene3D" id="3.90.70.10">
    <property type="entry name" value="Cysteine proteinases"/>
    <property type="match status" value="1"/>
</dbReference>